<accession>A0A1V9FVF0</accession>
<dbReference type="AlphaFoldDB" id="A0A1V9FVF0"/>
<organism evidence="2 3">
    <name type="scientific">Niastella vici</name>
    <dbReference type="NCBI Taxonomy" id="1703345"/>
    <lineage>
        <taxon>Bacteria</taxon>
        <taxon>Pseudomonadati</taxon>
        <taxon>Bacteroidota</taxon>
        <taxon>Chitinophagia</taxon>
        <taxon>Chitinophagales</taxon>
        <taxon>Chitinophagaceae</taxon>
        <taxon>Niastella</taxon>
    </lineage>
</organism>
<feature type="transmembrane region" description="Helical" evidence="1">
    <location>
        <begin position="78"/>
        <end position="97"/>
    </location>
</feature>
<dbReference type="RefSeq" id="WP_081149247.1">
    <property type="nucleotide sequence ID" value="NZ_LVYD01000051.1"/>
</dbReference>
<dbReference type="EMBL" id="LVYD01000051">
    <property type="protein sequence ID" value="OQP62332.1"/>
    <property type="molecule type" value="Genomic_DNA"/>
</dbReference>
<protein>
    <recommendedName>
        <fullName evidence="4">ATP synthase subunit I</fullName>
    </recommendedName>
</protein>
<evidence type="ECO:0000313" key="2">
    <source>
        <dbReference type="EMBL" id="OQP62332.1"/>
    </source>
</evidence>
<evidence type="ECO:0008006" key="4">
    <source>
        <dbReference type="Google" id="ProtNLM"/>
    </source>
</evidence>
<keyword evidence="1" id="KW-0472">Membrane</keyword>
<dbReference type="OrthoDB" id="669730at2"/>
<reference evidence="2 3" key="1">
    <citation type="submission" date="2016-03" db="EMBL/GenBank/DDBJ databases">
        <title>Niastella vici sp. nov., isolated from farmland soil.</title>
        <authorList>
            <person name="Chen L."/>
            <person name="Wang D."/>
            <person name="Yang S."/>
            <person name="Wang G."/>
        </authorList>
    </citation>
    <scope>NUCLEOTIDE SEQUENCE [LARGE SCALE GENOMIC DNA]</scope>
    <source>
        <strain evidence="2 3">DJ57</strain>
    </source>
</reference>
<feature type="transmembrane region" description="Helical" evidence="1">
    <location>
        <begin position="103"/>
        <end position="124"/>
    </location>
</feature>
<dbReference type="STRING" id="1703345.A3860_28630"/>
<keyword evidence="1" id="KW-1133">Transmembrane helix</keyword>
<dbReference type="Proteomes" id="UP000192796">
    <property type="component" value="Unassembled WGS sequence"/>
</dbReference>
<feature type="transmembrane region" description="Helical" evidence="1">
    <location>
        <begin position="38"/>
        <end position="58"/>
    </location>
</feature>
<proteinExistence type="predicted"/>
<name>A0A1V9FVF0_9BACT</name>
<sequence length="133" mass="14906">MNKTVFRSFRPLVLIFVITNALFLTSRARLNQWNIDVDVLIIGNLVLFAATAVSFFLFTRQLNTKNPQAIVRTVYGGVLSKMMICLVAVFVYISIAGKGVNKGGVFGCMFLYVLYTTLEVVTLMKLSKQKKNV</sequence>
<keyword evidence="1" id="KW-0812">Transmembrane</keyword>
<evidence type="ECO:0000313" key="3">
    <source>
        <dbReference type="Proteomes" id="UP000192796"/>
    </source>
</evidence>
<gene>
    <name evidence="2" type="ORF">A3860_28630</name>
</gene>
<comment type="caution">
    <text evidence="2">The sequence shown here is derived from an EMBL/GenBank/DDBJ whole genome shotgun (WGS) entry which is preliminary data.</text>
</comment>
<keyword evidence="3" id="KW-1185">Reference proteome</keyword>
<evidence type="ECO:0000256" key="1">
    <source>
        <dbReference type="SAM" id="Phobius"/>
    </source>
</evidence>